<feature type="transmembrane region" description="Helical" evidence="1">
    <location>
        <begin position="115"/>
        <end position="141"/>
    </location>
</feature>
<keyword evidence="1" id="KW-0472">Membrane</keyword>
<feature type="transmembrane region" description="Helical" evidence="1">
    <location>
        <begin position="12"/>
        <end position="33"/>
    </location>
</feature>
<evidence type="ECO:0008006" key="4">
    <source>
        <dbReference type="Google" id="ProtNLM"/>
    </source>
</evidence>
<organism evidence="2 3">
    <name type="scientific">Pontibacter lucknowensis</name>
    <dbReference type="NCBI Taxonomy" id="1077936"/>
    <lineage>
        <taxon>Bacteria</taxon>
        <taxon>Pseudomonadati</taxon>
        <taxon>Bacteroidota</taxon>
        <taxon>Cytophagia</taxon>
        <taxon>Cytophagales</taxon>
        <taxon>Hymenobacteraceae</taxon>
        <taxon>Pontibacter</taxon>
    </lineage>
</organism>
<dbReference type="Proteomes" id="UP000185924">
    <property type="component" value="Unassembled WGS sequence"/>
</dbReference>
<gene>
    <name evidence="2" type="ORF">SAMN05421545_1604</name>
</gene>
<dbReference type="EMBL" id="FTNM01000002">
    <property type="protein sequence ID" value="SIQ90593.1"/>
    <property type="molecule type" value="Genomic_DNA"/>
</dbReference>
<dbReference type="STRING" id="1077936.SAMN05421545_1604"/>
<accession>A0A1N6WKF2</accession>
<evidence type="ECO:0000256" key="1">
    <source>
        <dbReference type="SAM" id="Phobius"/>
    </source>
</evidence>
<reference evidence="3" key="1">
    <citation type="submission" date="2017-01" db="EMBL/GenBank/DDBJ databases">
        <authorList>
            <person name="Varghese N."/>
            <person name="Submissions S."/>
        </authorList>
    </citation>
    <scope>NUCLEOTIDE SEQUENCE [LARGE SCALE GENOMIC DNA]</scope>
    <source>
        <strain evidence="3">DM9</strain>
    </source>
</reference>
<keyword evidence="3" id="KW-1185">Reference proteome</keyword>
<feature type="transmembrane region" description="Helical" evidence="1">
    <location>
        <begin position="70"/>
        <end position="95"/>
    </location>
</feature>
<dbReference type="AlphaFoldDB" id="A0A1N6WKF2"/>
<dbReference type="Pfam" id="PF13858">
    <property type="entry name" value="DUF4199"/>
    <property type="match status" value="1"/>
</dbReference>
<evidence type="ECO:0000313" key="2">
    <source>
        <dbReference type="EMBL" id="SIQ90593.1"/>
    </source>
</evidence>
<evidence type="ECO:0000313" key="3">
    <source>
        <dbReference type="Proteomes" id="UP000185924"/>
    </source>
</evidence>
<dbReference type="RefSeq" id="WP_007660463.1">
    <property type="nucleotide sequence ID" value="NZ_FTNM01000002.1"/>
</dbReference>
<dbReference type="InterPro" id="IPR025250">
    <property type="entry name" value="DUF4199"/>
</dbReference>
<proteinExistence type="predicted"/>
<protein>
    <recommendedName>
        <fullName evidence="4">DUF4199 domain-containing protein</fullName>
    </recommendedName>
</protein>
<name>A0A1N6WKF2_9BACT</name>
<dbReference type="OrthoDB" id="979246at2"/>
<sequence>MALSKITYQKVSLKYGIFVGIAHVLFFLIMRLLNLQNRIELSFLSAVFLIIGIAVAISQFKKAKGGNINYFQGLAIGATTGVVSSTILALFLVLYVTGLDTAYLANLQSSSLFPVSLSVLSLFVLTIIYGTIPGFIIAFVAMQWFKRADHAVPERI</sequence>
<keyword evidence="1" id="KW-0812">Transmembrane</keyword>
<feature type="transmembrane region" description="Helical" evidence="1">
    <location>
        <begin position="39"/>
        <end position="58"/>
    </location>
</feature>
<keyword evidence="1" id="KW-1133">Transmembrane helix</keyword>